<gene>
    <name evidence="1" type="ORF">CISIN_1g034775mg</name>
</gene>
<sequence length="84" mass="9953">MAYTRHQTFETNQTDTVKWKELEKLLNDISNNVIVFKSSISSKQIVINHNCMLTDRPNNTNTNVLNAVIDRRFHHHNSHYHQYS</sequence>
<dbReference type="EMBL" id="KK784880">
    <property type="protein sequence ID" value="KDO77458.1"/>
    <property type="molecule type" value="Genomic_DNA"/>
</dbReference>
<accession>A0A067GCP1</accession>
<evidence type="ECO:0000313" key="2">
    <source>
        <dbReference type="Proteomes" id="UP000027120"/>
    </source>
</evidence>
<organism evidence="1 2">
    <name type="scientific">Citrus sinensis</name>
    <name type="common">Sweet orange</name>
    <name type="synonym">Citrus aurantium var. sinensis</name>
    <dbReference type="NCBI Taxonomy" id="2711"/>
    <lineage>
        <taxon>Eukaryota</taxon>
        <taxon>Viridiplantae</taxon>
        <taxon>Streptophyta</taxon>
        <taxon>Embryophyta</taxon>
        <taxon>Tracheophyta</taxon>
        <taxon>Spermatophyta</taxon>
        <taxon>Magnoliopsida</taxon>
        <taxon>eudicotyledons</taxon>
        <taxon>Gunneridae</taxon>
        <taxon>Pentapetalae</taxon>
        <taxon>rosids</taxon>
        <taxon>malvids</taxon>
        <taxon>Sapindales</taxon>
        <taxon>Rutaceae</taxon>
        <taxon>Aurantioideae</taxon>
        <taxon>Citrus</taxon>
    </lineage>
</organism>
<name>A0A067GCP1_CITSI</name>
<dbReference type="Proteomes" id="UP000027120">
    <property type="component" value="Unassembled WGS sequence"/>
</dbReference>
<reference evidence="1 2" key="1">
    <citation type="submission" date="2014-04" db="EMBL/GenBank/DDBJ databases">
        <authorList>
            <consortium name="International Citrus Genome Consortium"/>
            <person name="Gmitter F."/>
            <person name="Chen C."/>
            <person name="Farmerie W."/>
            <person name="Harkins T."/>
            <person name="Desany B."/>
            <person name="Mohiuddin M."/>
            <person name="Kodira C."/>
            <person name="Borodovsky M."/>
            <person name="Lomsadze A."/>
            <person name="Burns P."/>
            <person name="Jenkins J."/>
            <person name="Prochnik S."/>
            <person name="Shu S."/>
            <person name="Chapman J."/>
            <person name="Pitluck S."/>
            <person name="Schmutz J."/>
            <person name="Rokhsar D."/>
        </authorList>
    </citation>
    <scope>NUCLEOTIDE SEQUENCE</scope>
</reference>
<dbReference type="AlphaFoldDB" id="A0A067GCP1"/>
<protein>
    <submittedName>
        <fullName evidence="1">Uncharacterized protein</fullName>
    </submittedName>
</protein>
<evidence type="ECO:0000313" key="1">
    <source>
        <dbReference type="EMBL" id="KDO77458.1"/>
    </source>
</evidence>
<keyword evidence="2" id="KW-1185">Reference proteome</keyword>
<proteinExistence type="predicted"/>